<dbReference type="Proteomes" id="UP000185860">
    <property type="component" value="Unassembled WGS sequence"/>
</dbReference>
<evidence type="ECO:0000313" key="1">
    <source>
        <dbReference type="EMBL" id="OKH32560.1"/>
    </source>
</evidence>
<sequence length="125" mass="14249">MKSLLKLLTLPIAVSICLSGIPCRLVLADSTADLILNLRCQGGYNVQVWKNRRTGGLMYRSQSSSGNMKIERGTKQATEGVTVYKFRNGTYQYWVWDGTLDSPNRGKLEVYRNDRILMQRQCQKI</sequence>
<dbReference type="EMBL" id="MRCE01000038">
    <property type="protein sequence ID" value="OKH32560.1"/>
    <property type="molecule type" value="Genomic_DNA"/>
</dbReference>
<evidence type="ECO:0008006" key="3">
    <source>
        <dbReference type="Google" id="ProtNLM"/>
    </source>
</evidence>
<dbReference type="AlphaFoldDB" id="A0A1U7I822"/>
<comment type="caution">
    <text evidence="1">The sequence shown here is derived from an EMBL/GenBank/DDBJ whole genome shotgun (WGS) entry which is preliminary data.</text>
</comment>
<name>A0A1U7I822_9CYAN</name>
<proteinExistence type="predicted"/>
<dbReference type="OrthoDB" id="464108at2"/>
<dbReference type="RefSeq" id="WP_073596364.1">
    <property type="nucleotide sequence ID" value="NZ_MRCE01000038.1"/>
</dbReference>
<organism evidence="1 2">
    <name type="scientific">[Phormidium ambiguum] IAM M-71</name>
    <dbReference type="NCBI Taxonomy" id="454136"/>
    <lineage>
        <taxon>Bacteria</taxon>
        <taxon>Bacillati</taxon>
        <taxon>Cyanobacteriota</taxon>
        <taxon>Cyanophyceae</taxon>
        <taxon>Oscillatoriophycideae</taxon>
        <taxon>Aerosakkonematales</taxon>
        <taxon>Aerosakkonemataceae</taxon>
        <taxon>Floridanema</taxon>
    </lineage>
</organism>
<protein>
    <recommendedName>
        <fullName evidence="3">C-type lysozyme inhibitor domain-containing protein</fullName>
    </recommendedName>
</protein>
<evidence type="ECO:0000313" key="2">
    <source>
        <dbReference type="Proteomes" id="UP000185860"/>
    </source>
</evidence>
<gene>
    <name evidence="1" type="ORF">NIES2119_25840</name>
</gene>
<accession>A0A1U7I822</accession>
<reference evidence="1 2" key="1">
    <citation type="submission" date="2016-11" db="EMBL/GenBank/DDBJ databases">
        <title>Draft Genome Sequences of Nine Cyanobacterial Strains from Diverse Habitats.</title>
        <authorList>
            <person name="Zhu T."/>
            <person name="Hou S."/>
            <person name="Lu X."/>
            <person name="Hess W.R."/>
        </authorList>
    </citation>
    <scope>NUCLEOTIDE SEQUENCE [LARGE SCALE GENOMIC DNA]</scope>
    <source>
        <strain evidence="1 2">IAM M-71</strain>
    </source>
</reference>